<dbReference type="AlphaFoldDB" id="A0A433DCE2"/>
<proteinExistence type="predicted"/>
<comment type="caution">
    <text evidence="1">The sequence shown here is derived from an EMBL/GenBank/DDBJ whole genome shotgun (WGS) entry which is preliminary data.</text>
</comment>
<reference evidence="1 2" key="1">
    <citation type="journal article" date="2018" name="New Phytol.">
        <title>Phylogenomics of Endogonaceae and evolution of mycorrhizas within Mucoromycota.</title>
        <authorList>
            <person name="Chang Y."/>
            <person name="Desiro A."/>
            <person name="Na H."/>
            <person name="Sandor L."/>
            <person name="Lipzen A."/>
            <person name="Clum A."/>
            <person name="Barry K."/>
            <person name="Grigoriev I.V."/>
            <person name="Martin F.M."/>
            <person name="Stajich J.E."/>
            <person name="Smith M.E."/>
            <person name="Bonito G."/>
            <person name="Spatafora J.W."/>
        </authorList>
    </citation>
    <scope>NUCLEOTIDE SEQUENCE [LARGE SCALE GENOMIC DNA]</scope>
    <source>
        <strain evidence="1 2">GMNB39</strain>
    </source>
</reference>
<dbReference type="Proteomes" id="UP000268093">
    <property type="component" value="Unassembled WGS sequence"/>
</dbReference>
<protein>
    <submittedName>
        <fullName evidence="1">Uncharacterized protein</fullName>
    </submittedName>
</protein>
<keyword evidence="2" id="KW-1185">Reference proteome</keyword>
<organism evidence="1 2">
    <name type="scientific">Jimgerdemannia flammicorona</name>
    <dbReference type="NCBI Taxonomy" id="994334"/>
    <lineage>
        <taxon>Eukaryota</taxon>
        <taxon>Fungi</taxon>
        <taxon>Fungi incertae sedis</taxon>
        <taxon>Mucoromycota</taxon>
        <taxon>Mucoromycotina</taxon>
        <taxon>Endogonomycetes</taxon>
        <taxon>Endogonales</taxon>
        <taxon>Endogonaceae</taxon>
        <taxon>Jimgerdemannia</taxon>
    </lineage>
</organism>
<name>A0A433DCE2_9FUNG</name>
<dbReference type="EMBL" id="RBNI01003284">
    <property type="protein sequence ID" value="RUP48510.1"/>
    <property type="molecule type" value="Genomic_DNA"/>
</dbReference>
<sequence>MLILTFTSINAYIKCLDAHYGEVESRSSRFRKASVASISTSSKVVILPQVRGDHALDPDLQWGREFGAAANVGASPGKLKKNVTDGIWLSVLLRDCHLALARVVLEARKKQQAAAINFLKKLLCSGLVLEMSTSIDHSPIH</sequence>
<accession>A0A433DCE2</accession>
<evidence type="ECO:0000313" key="2">
    <source>
        <dbReference type="Proteomes" id="UP000268093"/>
    </source>
</evidence>
<evidence type="ECO:0000313" key="1">
    <source>
        <dbReference type="EMBL" id="RUP48510.1"/>
    </source>
</evidence>
<gene>
    <name evidence="1" type="ORF">BC936DRAFT_144469</name>
</gene>